<proteinExistence type="predicted"/>
<dbReference type="EMBL" id="JAAVJF010000004">
    <property type="protein sequence ID" value="NYR16120.1"/>
    <property type="molecule type" value="Genomic_DNA"/>
</dbReference>
<evidence type="ECO:0000313" key="3">
    <source>
        <dbReference type="Proteomes" id="UP000554766"/>
    </source>
</evidence>
<keyword evidence="3" id="KW-1185">Reference proteome</keyword>
<dbReference type="AlphaFoldDB" id="A0A7L4PDY3"/>
<dbReference type="InterPro" id="IPR027392">
    <property type="entry name" value="TF_Znf"/>
</dbReference>
<dbReference type="Pfam" id="PF13453">
    <property type="entry name" value="Zn_ribbon_TFIIB"/>
    <property type="match status" value="1"/>
</dbReference>
<name>A0A7L4PDY3_9CREN</name>
<protein>
    <recommendedName>
        <fullName evidence="1">Transcription factor zinc-finger domain-containing protein</fullName>
    </recommendedName>
</protein>
<evidence type="ECO:0000313" key="2">
    <source>
        <dbReference type="EMBL" id="NYR16120.1"/>
    </source>
</evidence>
<reference evidence="2 3" key="1">
    <citation type="journal article" date="2020" name="Nat. Commun.">
        <title>The structures of two archaeal type IV pili illuminate evolutionary relationships.</title>
        <authorList>
            <person name="Wang F."/>
            <person name="Baquero D.P."/>
            <person name="Su Z."/>
            <person name="Beltran L.C."/>
            <person name="Prangishvili D."/>
            <person name="Krupovic M."/>
            <person name="Egelman E.H."/>
        </authorList>
    </citation>
    <scope>NUCLEOTIDE SEQUENCE [LARGE SCALE GENOMIC DNA]</scope>
    <source>
        <strain evidence="2 3">2GA</strain>
    </source>
</reference>
<feature type="domain" description="Transcription factor zinc-finger" evidence="1">
    <location>
        <begin position="5"/>
        <end position="43"/>
    </location>
</feature>
<accession>A0A7L4PDY3</accession>
<organism evidence="2 3">
    <name type="scientific">Pyrobaculum arsenaticum</name>
    <dbReference type="NCBI Taxonomy" id="121277"/>
    <lineage>
        <taxon>Archaea</taxon>
        <taxon>Thermoproteota</taxon>
        <taxon>Thermoprotei</taxon>
        <taxon>Thermoproteales</taxon>
        <taxon>Thermoproteaceae</taxon>
        <taxon>Pyrobaculum</taxon>
    </lineage>
</organism>
<evidence type="ECO:0000259" key="1">
    <source>
        <dbReference type="Pfam" id="PF13453"/>
    </source>
</evidence>
<dbReference type="RefSeq" id="WP_011901705.1">
    <property type="nucleotide sequence ID" value="NZ_JAAVJF010000004.1"/>
</dbReference>
<dbReference type="OMA" id="HDEYYSY"/>
<gene>
    <name evidence="2" type="ORF">HC235_09300</name>
</gene>
<dbReference type="Proteomes" id="UP000554766">
    <property type="component" value="Unassembled WGS sequence"/>
</dbReference>
<comment type="caution">
    <text evidence="2">The sequence shown here is derived from an EMBL/GenBank/DDBJ whole genome shotgun (WGS) entry which is preliminary data.</text>
</comment>
<sequence>MKLRPICGIELRPRIVYEIEVDTCPKCGGVWLDGGELNKLLAKIREYHDEYYSYEDYRSWEEKYKAERKKKGIFEFFEEIFD</sequence>
<dbReference type="GeneID" id="5055989"/>